<reference evidence="5 6" key="1">
    <citation type="submission" date="2016-07" db="EMBL/GenBank/DDBJ databases">
        <title>Draft Genome Sequence of Methylophaga muralis Bur 1.</title>
        <authorList>
            <person name="Vasilenko O.V."/>
            <person name="Doronina N.V."/>
            <person name="Shmareva M.N."/>
            <person name="Tarlachkov S.V."/>
            <person name="Mustakhimov I."/>
            <person name="Trotsenko Y.A."/>
        </authorList>
    </citation>
    <scope>NUCLEOTIDE SEQUENCE [LARGE SCALE GENOMIC DNA]</scope>
    <source>
        <strain evidence="5 6">Bur 1</strain>
    </source>
</reference>
<dbReference type="AlphaFoldDB" id="A0A1E3GPH3"/>
<evidence type="ECO:0000313" key="5">
    <source>
        <dbReference type="EMBL" id="ODN65907.1"/>
    </source>
</evidence>
<dbReference type="Gene3D" id="3.90.650.10">
    <property type="entry name" value="PurM-like C-terminal domain"/>
    <property type="match status" value="1"/>
</dbReference>
<feature type="binding site" evidence="2">
    <location>
        <position position="31"/>
    </location>
    <ligand>
        <name>Mg(2+)</name>
        <dbReference type="ChEBI" id="CHEBI:18420"/>
        <label>3</label>
    </ligand>
</feature>
<evidence type="ECO:0000256" key="2">
    <source>
        <dbReference type="HAMAP-Rule" id="MF_02128"/>
    </source>
</evidence>
<protein>
    <recommendedName>
        <fullName evidence="2">Thiamine-monophosphate kinase</fullName>
        <shortName evidence="2">TMP kinase</shortName>
        <shortName evidence="2">Thiamine-phosphate kinase</shortName>
        <ecNumber evidence="2">2.7.4.16</ecNumber>
    </recommendedName>
</protein>
<comment type="catalytic activity">
    <reaction evidence="2">
        <text>thiamine phosphate + ATP = thiamine diphosphate + ADP</text>
        <dbReference type="Rhea" id="RHEA:15913"/>
        <dbReference type="ChEBI" id="CHEBI:30616"/>
        <dbReference type="ChEBI" id="CHEBI:37575"/>
        <dbReference type="ChEBI" id="CHEBI:58937"/>
        <dbReference type="ChEBI" id="CHEBI:456216"/>
        <dbReference type="EC" id="2.7.4.16"/>
    </reaction>
</comment>
<dbReference type="PANTHER" id="PTHR30270">
    <property type="entry name" value="THIAMINE-MONOPHOSPHATE KINASE"/>
    <property type="match status" value="1"/>
</dbReference>
<keyword evidence="2" id="KW-0067">ATP-binding</keyword>
<dbReference type="EMBL" id="MCRI01000034">
    <property type="protein sequence ID" value="ODN65907.1"/>
    <property type="molecule type" value="Genomic_DNA"/>
</dbReference>
<feature type="binding site" evidence="2">
    <location>
        <position position="48"/>
    </location>
    <ligand>
        <name>Mg(2+)</name>
        <dbReference type="ChEBI" id="CHEBI:18420"/>
        <label>2</label>
    </ligand>
</feature>
<dbReference type="InterPro" id="IPR016188">
    <property type="entry name" value="PurM-like_N"/>
</dbReference>
<dbReference type="HAMAP" id="MF_02128">
    <property type="entry name" value="TMP_kinase"/>
    <property type="match status" value="1"/>
</dbReference>
<dbReference type="SUPFAM" id="SSF56042">
    <property type="entry name" value="PurM C-terminal domain-like"/>
    <property type="match status" value="1"/>
</dbReference>
<feature type="binding site" evidence="2">
    <location>
        <position position="46"/>
    </location>
    <ligand>
        <name>Mg(2+)</name>
        <dbReference type="ChEBI" id="CHEBI:18420"/>
        <label>4</label>
    </ligand>
</feature>
<dbReference type="STRING" id="291169.A9E74_02331"/>
<dbReference type="CDD" id="cd02194">
    <property type="entry name" value="ThiL"/>
    <property type="match status" value="1"/>
</dbReference>
<keyword evidence="1 2" id="KW-0784">Thiamine biosynthesis</keyword>
<dbReference type="Pfam" id="PF00586">
    <property type="entry name" value="AIRS"/>
    <property type="match status" value="1"/>
</dbReference>
<name>A0A1E3GPH3_9GAMM</name>
<feature type="binding site" evidence="2">
    <location>
        <position position="76"/>
    </location>
    <ligand>
        <name>Mg(2+)</name>
        <dbReference type="ChEBI" id="CHEBI:18420"/>
        <label>3</label>
    </ligand>
</feature>
<dbReference type="RefSeq" id="WP_069296725.1">
    <property type="nucleotide sequence ID" value="NZ_MCRI01000034.1"/>
</dbReference>
<comment type="similarity">
    <text evidence="2">Belongs to the thiamine-monophosphate kinase family.</text>
</comment>
<keyword evidence="2 5" id="KW-0808">Transferase</keyword>
<dbReference type="InterPro" id="IPR036676">
    <property type="entry name" value="PurM-like_C_sf"/>
</dbReference>
<evidence type="ECO:0000313" key="6">
    <source>
        <dbReference type="Proteomes" id="UP000094379"/>
    </source>
</evidence>
<dbReference type="PATRIC" id="fig|291169.3.peg.2348"/>
<dbReference type="Pfam" id="PF02769">
    <property type="entry name" value="AIRS_C"/>
    <property type="match status" value="1"/>
</dbReference>
<comment type="miscellaneous">
    <text evidence="2">Reaction mechanism of ThiL seems to utilize a direct, inline transfer of the gamma-phosphate of ATP to TMP rather than a phosphorylated enzyme intermediate.</text>
</comment>
<evidence type="ECO:0000259" key="4">
    <source>
        <dbReference type="Pfam" id="PF02769"/>
    </source>
</evidence>
<keyword evidence="2 5" id="KW-0418">Kinase</keyword>
<feature type="binding site" evidence="2">
    <location>
        <position position="215"/>
    </location>
    <ligand>
        <name>Mg(2+)</name>
        <dbReference type="ChEBI" id="CHEBI:18420"/>
        <label>3</label>
    </ligand>
</feature>
<feature type="domain" description="PurM-like C-terminal" evidence="4">
    <location>
        <begin position="154"/>
        <end position="301"/>
    </location>
</feature>
<dbReference type="GO" id="GO:0009228">
    <property type="term" value="P:thiamine biosynthetic process"/>
    <property type="evidence" value="ECO:0007669"/>
    <property type="project" value="UniProtKB-KW"/>
</dbReference>
<feature type="binding site" evidence="2">
    <location>
        <position position="123"/>
    </location>
    <ligand>
        <name>Mg(2+)</name>
        <dbReference type="ChEBI" id="CHEBI:18420"/>
        <label>1</label>
    </ligand>
</feature>
<dbReference type="GO" id="GO:0009229">
    <property type="term" value="P:thiamine diphosphate biosynthetic process"/>
    <property type="evidence" value="ECO:0007669"/>
    <property type="project" value="UniProtKB-UniRule"/>
</dbReference>
<dbReference type="Proteomes" id="UP000094379">
    <property type="component" value="Unassembled WGS sequence"/>
</dbReference>
<keyword evidence="2" id="KW-0479">Metal-binding</keyword>
<feature type="domain" description="PurM-like N-terminal" evidence="3">
    <location>
        <begin position="29"/>
        <end position="137"/>
    </location>
</feature>
<evidence type="ECO:0000259" key="3">
    <source>
        <dbReference type="Pfam" id="PF00586"/>
    </source>
</evidence>
<dbReference type="InterPro" id="IPR010918">
    <property type="entry name" value="PurM-like_C_dom"/>
</dbReference>
<dbReference type="GO" id="GO:0009030">
    <property type="term" value="F:thiamine-phosphate kinase activity"/>
    <property type="evidence" value="ECO:0007669"/>
    <property type="project" value="UniProtKB-UniRule"/>
</dbReference>
<sequence length="324" mass="35394">MKKSPEFSLIQQYFHALTANREDVIVGIGDDCAVLNNPQDFYTAISIDTLVQGIHFFADVDPYRLGIKALAVNLSDLAAMGAEPAWFTLALTLPEINDEWLKQFSAGLADIAQQHRIQLVGGDTTRGPLTITIQVHGHLAKDNILQRNAAQTTDLICVTGCLGDAAAGLQYKLGQLDTAPLTDTDIEYLLQRLEMPTPRNQIGQQLVSKAHAAIDVSDGLLADLNHILHASNKGAKLNLSSLPFSPVLQKLPLKLATQLALTGGDDYELCFTAPAENVAKLKQQFPKMIRVIGEITQDKGMYFQNAQGEWQAFSKIKAGYDHFA</sequence>
<feature type="binding site" evidence="2">
    <location>
        <begin position="122"/>
        <end position="123"/>
    </location>
    <ligand>
        <name>ATP</name>
        <dbReference type="ChEBI" id="CHEBI:30616"/>
    </ligand>
</feature>
<dbReference type="SUPFAM" id="SSF55326">
    <property type="entry name" value="PurM N-terminal domain-like"/>
    <property type="match status" value="1"/>
</dbReference>
<proteinExistence type="inferred from homology"/>
<organism evidence="5 6">
    <name type="scientific">Methylophaga muralis</name>
    <dbReference type="NCBI Taxonomy" id="291169"/>
    <lineage>
        <taxon>Bacteria</taxon>
        <taxon>Pseudomonadati</taxon>
        <taxon>Pseudomonadota</taxon>
        <taxon>Gammaproteobacteria</taxon>
        <taxon>Thiotrichales</taxon>
        <taxon>Piscirickettsiaceae</taxon>
        <taxon>Methylophaga</taxon>
    </lineage>
</organism>
<feature type="binding site" evidence="2">
    <location>
        <position position="31"/>
    </location>
    <ligand>
        <name>Mg(2+)</name>
        <dbReference type="ChEBI" id="CHEBI:18420"/>
        <label>4</label>
    </ligand>
</feature>
<dbReference type="Gene3D" id="3.30.1330.10">
    <property type="entry name" value="PurM-like, N-terminal domain"/>
    <property type="match status" value="1"/>
</dbReference>
<feature type="binding site" evidence="2">
    <location>
        <position position="147"/>
    </location>
    <ligand>
        <name>ATP</name>
        <dbReference type="ChEBI" id="CHEBI:30616"/>
    </ligand>
</feature>
<comment type="function">
    <text evidence="2">Catalyzes the ATP-dependent phosphorylation of thiamine-monophosphate (TMP) to form thiamine-pyrophosphate (TPP), the active form of vitamin B1.</text>
</comment>
<feature type="binding site" evidence="2">
    <location>
        <position position="76"/>
    </location>
    <ligand>
        <name>Mg(2+)</name>
        <dbReference type="ChEBI" id="CHEBI:18420"/>
        <label>2</label>
    </ligand>
</feature>
<feature type="binding site" evidence="2">
    <location>
        <position position="48"/>
    </location>
    <ligand>
        <name>Mg(2+)</name>
        <dbReference type="ChEBI" id="CHEBI:18420"/>
        <label>1</label>
    </ligand>
</feature>
<gene>
    <name evidence="2 5" type="primary">thiL</name>
    <name evidence="5" type="ORF">A9E74_02331</name>
</gene>
<dbReference type="InterPro" id="IPR036921">
    <property type="entry name" value="PurM-like_N_sf"/>
</dbReference>
<feature type="binding site" evidence="2">
    <location>
        <position position="55"/>
    </location>
    <ligand>
        <name>substrate</name>
    </ligand>
</feature>
<feature type="binding site" evidence="2">
    <location>
        <position position="320"/>
    </location>
    <ligand>
        <name>substrate</name>
    </ligand>
</feature>
<dbReference type="PANTHER" id="PTHR30270:SF0">
    <property type="entry name" value="THIAMINE-MONOPHOSPHATE KINASE"/>
    <property type="match status" value="1"/>
</dbReference>
<feature type="binding site" evidence="2">
    <location>
        <position position="217"/>
    </location>
    <ligand>
        <name>ATP</name>
        <dbReference type="ChEBI" id="CHEBI:30616"/>
    </ligand>
</feature>
<dbReference type="UniPathway" id="UPA00060">
    <property type="reaction ID" value="UER00142"/>
</dbReference>
<dbReference type="NCBIfam" id="TIGR01379">
    <property type="entry name" value="thiL"/>
    <property type="match status" value="1"/>
</dbReference>
<keyword evidence="2" id="KW-0460">Magnesium</keyword>
<dbReference type="GO" id="GO:0005524">
    <property type="term" value="F:ATP binding"/>
    <property type="evidence" value="ECO:0007669"/>
    <property type="project" value="UniProtKB-UniRule"/>
</dbReference>
<dbReference type="GO" id="GO:0000287">
    <property type="term" value="F:magnesium ion binding"/>
    <property type="evidence" value="ECO:0007669"/>
    <property type="project" value="UniProtKB-UniRule"/>
</dbReference>
<comment type="caution">
    <text evidence="5">The sequence shown here is derived from an EMBL/GenBank/DDBJ whole genome shotgun (WGS) entry which is preliminary data.</text>
</comment>
<accession>A0A1E3GPH3</accession>
<feature type="binding site" evidence="2">
    <location>
        <position position="218"/>
    </location>
    <ligand>
        <name>Mg(2+)</name>
        <dbReference type="ChEBI" id="CHEBI:18420"/>
        <label>5</label>
    </ligand>
</feature>
<feature type="binding site" evidence="2">
    <location>
        <position position="76"/>
    </location>
    <ligand>
        <name>Mg(2+)</name>
        <dbReference type="ChEBI" id="CHEBI:18420"/>
        <label>4</label>
    </ligand>
</feature>
<comment type="caution">
    <text evidence="2">Lacks conserved residue(s) required for the propagation of feature annotation.</text>
</comment>
<dbReference type="InterPro" id="IPR006283">
    <property type="entry name" value="ThiL-like"/>
</dbReference>
<keyword evidence="6" id="KW-1185">Reference proteome</keyword>
<evidence type="ECO:0000256" key="1">
    <source>
        <dbReference type="ARBA" id="ARBA00022977"/>
    </source>
</evidence>
<comment type="pathway">
    <text evidence="2">Cofactor biosynthesis; thiamine diphosphate biosynthesis; thiamine diphosphate from thiamine phosphate: step 1/1.</text>
</comment>
<feature type="binding site" evidence="2">
    <location>
        <position position="265"/>
    </location>
    <ligand>
        <name>substrate</name>
    </ligand>
</feature>
<dbReference type="EC" id="2.7.4.16" evidence="2"/>
<keyword evidence="2" id="KW-0547">Nucleotide-binding</keyword>
<dbReference type="PIRSF" id="PIRSF005303">
    <property type="entry name" value="Thiam_monoph_kin"/>
    <property type="match status" value="1"/>
</dbReference>